<dbReference type="RefSeq" id="WP_010466506.1">
    <property type="nucleotide sequence ID" value="NZ_CP005961.1"/>
</dbReference>
<sequence>MNYLGMALAVVIASTAGCAMHDRVSKAQSEGVGSAPVAGVEYEFRDSDVVALKYANATPLQFRANATPVDKVFSVLGMPSLKVAPAGSYTANQLHAATAEQTKKYISSVATPAGRTGKDIEAIGLNAIGGNMGAAGMALSLVAGSPKYDPRVNLGFLVCFEHADQTASVTDAVSNCSKKMNAMFASAVTNVTKTINVQNGQFRTGSIETEAGVKTAKVFLGRRGVLASDGYAPADRGGYAARIVAIPINSETTSVMDKVLFLDNGNVSAAEVASALSRSLPEGTAFYLPDQKSGPVGAY</sequence>
<dbReference type="OrthoDB" id="6880431at2"/>
<dbReference type="Proteomes" id="UP000026913">
    <property type="component" value="Plasmid unnamed"/>
</dbReference>
<proteinExistence type="predicted"/>
<geneLocation type="plasmid" evidence="2"/>
<evidence type="ECO:0000313" key="1">
    <source>
        <dbReference type="EMBL" id="AHZ73658.1"/>
    </source>
</evidence>
<dbReference type="AlphaFoldDB" id="A0A024EMS7"/>
<name>A0A024EMS7_9PSED</name>
<dbReference type="HOGENOM" id="CLU_930235_0_0_6"/>
<dbReference type="KEGG" id="pman:OU5_P0406"/>
<dbReference type="EMBL" id="CP005961">
    <property type="protein sequence ID" value="AHZ73658.1"/>
    <property type="molecule type" value="Genomic_DNA"/>
</dbReference>
<reference evidence="1 2" key="1">
    <citation type="journal article" date="2012" name="J. Bacteriol.">
        <title>Genome sequence of cold-adapted Pseudomonas mandelii strain JR-1.</title>
        <authorList>
            <person name="Jang S.H."/>
            <person name="Kim J."/>
            <person name="Kim J."/>
            <person name="Hong S."/>
            <person name="Lee C."/>
        </authorList>
    </citation>
    <scope>NUCLEOTIDE SEQUENCE [LARGE SCALE GENOMIC DNA]</scope>
    <source>
        <strain evidence="1 2">JR-1</strain>
        <plasmid evidence="2">Plasmid</plasmid>
    </source>
</reference>
<evidence type="ECO:0000313" key="2">
    <source>
        <dbReference type="Proteomes" id="UP000026913"/>
    </source>
</evidence>
<accession>A0A024EMS7</accession>
<keyword evidence="1" id="KW-0614">Plasmid</keyword>
<gene>
    <name evidence="1" type="ORF">OU5_P0406</name>
</gene>
<protein>
    <submittedName>
        <fullName evidence="1">Uncharacterized protein</fullName>
    </submittedName>
</protein>
<organism evidence="1 2">
    <name type="scientific">Pseudomonas mandelii JR-1</name>
    <dbReference type="NCBI Taxonomy" id="1147786"/>
    <lineage>
        <taxon>Bacteria</taxon>
        <taxon>Pseudomonadati</taxon>
        <taxon>Pseudomonadota</taxon>
        <taxon>Gammaproteobacteria</taxon>
        <taxon>Pseudomonadales</taxon>
        <taxon>Pseudomonadaceae</taxon>
        <taxon>Pseudomonas</taxon>
    </lineage>
</organism>